<evidence type="ECO:0000313" key="3">
    <source>
        <dbReference type="WBParaSite" id="OFLC_0001022401-mRNA-1"/>
    </source>
</evidence>
<dbReference type="STRING" id="387005.A0A183HRW3"/>
<dbReference type="AlphaFoldDB" id="A0A183HRW3"/>
<dbReference type="GO" id="GO:0006412">
    <property type="term" value="P:translation"/>
    <property type="evidence" value="ECO:0007669"/>
    <property type="project" value="InterPro"/>
</dbReference>
<dbReference type="EMBL" id="UZAJ01013393">
    <property type="protein sequence ID" value="VDO66803.1"/>
    <property type="molecule type" value="Genomic_DNA"/>
</dbReference>
<evidence type="ECO:0000313" key="1">
    <source>
        <dbReference type="EMBL" id="VDO66803.1"/>
    </source>
</evidence>
<reference evidence="3" key="1">
    <citation type="submission" date="2016-06" db="UniProtKB">
        <authorList>
            <consortium name="WormBaseParasite"/>
        </authorList>
    </citation>
    <scope>IDENTIFICATION</scope>
</reference>
<dbReference type="WBParaSite" id="OFLC_0001022401-mRNA-1">
    <property type="protein sequence ID" value="OFLC_0001022401-mRNA-1"/>
    <property type="gene ID" value="OFLC_0001022401"/>
</dbReference>
<dbReference type="InterPro" id="IPR011035">
    <property type="entry name" value="Ribosomal_bL25/Gln-tRNA_synth"/>
</dbReference>
<name>A0A183HRW3_9BILA</name>
<dbReference type="SUPFAM" id="SSF50715">
    <property type="entry name" value="Ribosomal protein L25-like"/>
    <property type="match status" value="1"/>
</dbReference>
<keyword evidence="2" id="KW-1185">Reference proteome</keyword>
<accession>A0A183HRW3</accession>
<evidence type="ECO:0000313" key="2">
    <source>
        <dbReference type="Proteomes" id="UP000267606"/>
    </source>
</evidence>
<proteinExistence type="predicted"/>
<gene>
    <name evidence="1" type="ORF">OFLC_LOCUS10224</name>
</gene>
<protein>
    <submittedName>
        <fullName evidence="3">tRNA-synt_1c_C domain-containing protein</fullName>
    </submittedName>
</protein>
<organism evidence="3">
    <name type="scientific">Onchocerca flexuosa</name>
    <dbReference type="NCBI Taxonomy" id="387005"/>
    <lineage>
        <taxon>Eukaryota</taxon>
        <taxon>Metazoa</taxon>
        <taxon>Ecdysozoa</taxon>
        <taxon>Nematoda</taxon>
        <taxon>Chromadorea</taxon>
        <taxon>Rhabditida</taxon>
        <taxon>Spirurina</taxon>
        <taxon>Spiruromorpha</taxon>
        <taxon>Filarioidea</taxon>
        <taxon>Onchocercidae</taxon>
        <taxon>Onchocerca</taxon>
    </lineage>
</organism>
<reference evidence="1 2" key="2">
    <citation type="submission" date="2018-11" db="EMBL/GenBank/DDBJ databases">
        <authorList>
            <consortium name="Pathogen Informatics"/>
        </authorList>
    </citation>
    <scope>NUCLEOTIDE SEQUENCE [LARGE SCALE GENOMIC DNA]</scope>
</reference>
<dbReference type="Proteomes" id="UP000267606">
    <property type="component" value="Unassembled WGS sequence"/>
</dbReference>
<sequence length="82" mass="8953">MKDICKGDIIQLQRKGYYICDSAYISKSEYSGFEMPIVLILIPDGSNKSVQLTQMTTKEDSSIAEVGKTNGDIQINGNASTS</sequence>